<sequence>MQHPRPHGGLVDGPELAKVEDLHPVSAAHARMQDRTVGDIKILLKKWNRLAPIPYPWIHTSTVRHLEIG</sequence>
<reference evidence="1" key="2">
    <citation type="journal article" date="2023" name="IMA Fungus">
        <title>Comparative genomic study of the Penicillium genus elucidates a diverse pangenome and 15 lateral gene transfer events.</title>
        <authorList>
            <person name="Petersen C."/>
            <person name="Sorensen T."/>
            <person name="Nielsen M.R."/>
            <person name="Sondergaard T.E."/>
            <person name="Sorensen J.L."/>
            <person name="Fitzpatrick D.A."/>
            <person name="Frisvad J.C."/>
            <person name="Nielsen K.L."/>
        </authorList>
    </citation>
    <scope>NUCLEOTIDE SEQUENCE</scope>
    <source>
        <strain evidence="1">IBT 15544</strain>
    </source>
</reference>
<proteinExistence type="predicted"/>
<evidence type="ECO:0000313" key="2">
    <source>
        <dbReference type="Proteomes" id="UP001150904"/>
    </source>
</evidence>
<organism evidence="1 2">
    <name type="scientific">Penicillium cinerascens</name>
    <dbReference type="NCBI Taxonomy" id="70096"/>
    <lineage>
        <taxon>Eukaryota</taxon>
        <taxon>Fungi</taxon>
        <taxon>Dikarya</taxon>
        <taxon>Ascomycota</taxon>
        <taxon>Pezizomycotina</taxon>
        <taxon>Eurotiomycetes</taxon>
        <taxon>Eurotiomycetidae</taxon>
        <taxon>Eurotiales</taxon>
        <taxon>Aspergillaceae</taxon>
        <taxon>Penicillium</taxon>
    </lineage>
</organism>
<dbReference type="RefSeq" id="XP_058309976.1">
    <property type="nucleotide sequence ID" value="XM_058450514.1"/>
</dbReference>
<dbReference type="Proteomes" id="UP001150904">
    <property type="component" value="Unassembled WGS sequence"/>
</dbReference>
<protein>
    <submittedName>
        <fullName evidence="1">Uncharacterized protein</fullName>
    </submittedName>
</protein>
<dbReference type="AlphaFoldDB" id="A0A9W9T756"/>
<comment type="caution">
    <text evidence="1">The sequence shown here is derived from an EMBL/GenBank/DDBJ whole genome shotgun (WGS) entry which is preliminary data.</text>
</comment>
<evidence type="ECO:0000313" key="1">
    <source>
        <dbReference type="EMBL" id="KAJ5211806.1"/>
    </source>
</evidence>
<dbReference type="EMBL" id="JAPQKR010000008">
    <property type="protein sequence ID" value="KAJ5211806.1"/>
    <property type="molecule type" value="Genomic_DNA"/>
</dbReference>
<dbReference type="GeneID" id="83177815"/>
<name>A0A9W9T756_9EURO</name>
<keyword evidence="2" id="KW-1185">Reference proteome</keyword>
<reference evidence="1" key="1">
    <citation type="submission" date="2022-12" db="EMBL/GenBank/DDBJ databases">
        <authorList>
            <person name="Petersen C."/>
        </authorList>
    </citation>
    <scope>NUCLEOTIDE SEQUENCE</scope>
    <source>
        <strain evidence="1">IBT 15544</strain>
    </source>
</reference>
<gene>
    <name evidence="1" type="ORF">N7498_003452</name>
</gene>
<accession>A0A9W9T756</accession>